<proteinExistence type="predicted"/>
<keyword evidence="9" id="KW-1185">Reference proteome</keyword>
<dbReference type="AlphaFoldDB" id="A0A5C9A2K5"/>
<name>A0A5C9A2K5_9GAMM</name>
<evidence type="ECO:0000256" key="2">
    <source>
        <dbReference type="ARBA" id="ARBA00022692"/>
    </source>
</evidence>
<evidence type="ECO:0000259" key="7">
    <source>
        <dbReference type="Pfam" id="PF06305"/>
    </source>
</evidence>
<evidence type="ECO:0000256" key="6">
    <source>
        <dbReference type="SAM" id="Phobius"/>
    </source>
</evidence>
<organism evidence="8 9">
    <name type="scientific">Parahaliea aestuarii</name>
    <dbReference type="NCBI Taxonomy" id="1852021"/>
    <lineage>
        <taxon>Bacteria</taxon>
        <taxon>Pseudomonadati</taxon>
        <taxon>Pseudomonadota</taxon>
        <taxon>Gammaproteobacteria</taxon>
        <taxon>Cellvibrionales</taxon>
        <taxon>Halieaceae</taxon>
        <taxon>Parahaliea</taxon>
    </lineage>
</organism>
<feature type="coiled-coil region" evidence="5">
    <location>
        <begin position="68"/>
        <end position="95"/>
    </location>
</feature>
<dbReference type="RefSeq" id="WP_148062934.1">
    <property type="nucleotide sequence ID" value="NZ_VRYZ01000001.1"/>
</dbReference>
<dbReference type="Pfam" id="PF06305">
    <property type="entry name" value="LapA_dom"/>
    <property type="match status" value="1"/>
</dbReference>
<sequence length="101" mass="10799">MKLLRKVLTLLLVLAMLAVGVLFALQNKEAVALDLLVYTFAPHSLALWVLAAFALGGVAGMLASSLVILKLRTGRANANRQLQRANTELDRLRTAGLSSGD</sequence>
<protein>
    <submittedName>
        <fullName evidence="8">LapA family protein</fullName>
    </submittedName>
</protein>
<evidence type="ECO:0000313" key="8">
    <source>
        <dbReference type="EMBL" id="TXS95095.1"/>
    </source>
</evidence>
<keyword evidence="1" id="KW-1003">Cell membrane</keyword>
<keyword evidence="3 6" id="KW-1133">Transmembrane helix</keyword>
<dbReference type="OrthoDB" id="6121208at2"/>
<evidence type="ECO:0000256" key="1">
    <source>
        <dbReference type="ARBA" id="ARBA00022475"/>
    </source>
</evidence>
<dbReference type="Proteomes" id="UP000321933">
    <property type="component" value="Unassembled WGS sequence"/>
</dbReference>
<gene>
    <name evidence="8" type="ORF">FVW59_04135</name>
</gene>
<feature type="transmembrane region" description="Helical" evidence="6">
    <location>
        <begin position="48"/>
        <end position="69"/>
    </location>
</feature>
<keyword evidence="2 6" id="KW-0812">Transmembrane</keyword>
<dbReference type="InterPro" id="IPR010445">
    <property type="entry name" value="LapA_dom"/>
</dbReference>
<keyword evidence="5" id="KW-0175">Coiled coil</keyword>
<evidence type="ECO:0000256" key="4">
    <source>
        <dbReference type="ARBA" id="ARBA00023136"/>
    </source>
</evidence>
<dbReference type="GO" id="GO:0005886">
    <property type="term" value="C:plasma membrane"/>
    <property type="evidence" value="ECO:0007669"/>
    <property type="project" value="InterPro"/>
</dbReference>
<evidence type="ECO:0000256" key="5">
    <source>
        <dbReference type="SAM" id="Coils"/>
    </source>
</evidence>
<comment type="caution">
    <text evidence="8">The sequence shown here is derived from an EMBL/GenBank/DDBJ whole genome shotgun (WGS) entry which is preliminary data.</text>
</comment>
<evidence type="ECO:0000313" key="9">
    <source>
        <dbReference type="Proteomes" id="UP000321933"/>
    </source>
</evidence>
<reference evidence="8 9" key="1">
    <citation type="submission" date="2019-08" db="EMBL/GenBank/DDBJ databases">
        <title>Parahaliea maris sp. nov., isolated from the surface seawater.</title>
        <authorList>
            <person name="Liu Y."/>
        </authorList>
    </citation>
    <scope>NUCLEOTIDE SEQUENCE [LARGE SCALE GENOMIC DNA]</scope>
    <source>
        <strain evidence="8 9">S2-26</strain>
    </source>
</reference>
<evidence type="ECO:0000256" key="3">
    <source>
        <dbReference type="ARBA" id="ARBA00022989"/>
    </source>
</evidence>
<keyword evidence="4 6" id="KW-0472">Membrane</keyword>
<dbReference type="EMBL" id="VRYZ01000001">
    <property type="protein sequence ID" value="TXS95095.1"/>
    <property type="molecule type" value="Genomic_DNA"/>
</dbReference>
<feature type="domain" description="Lipopolysaccharide assembly protein A" evidence="7">
    <location>
        <begin position="26"/>
        <end position="89"/>
    </location>
</feature>
<accession>A0A5C9A2K5</accession>